<organism evidence="2 3">
    <name type="scientific">Trifolium medium</name>
    <dbReference type="NCBI Taxonomy" id="97028"/>
    <lineage>
        <taxon>Eukaryota</taxon>
        <taxon>Viridiplantae</taxon>
        <taxon>Streptophyta</taxon>
        <taxon>Embryophyta</taxon>
        <taxon>Tracheophyta</taxon>
        <taxon>Spermatophyta</taxon>
        <taxon>Magnoliopsida</taxon>
        <taxon>eudicotyledons</taxon>
        <taxon>Gunneridae</taxon>
        <taxon>Pentapetalae</taxon>
        <taxon>rosids</taxon>
        <taxon>fabids</taxon>
        <taxon>Fabales</taxon>
        <taxon>Fabaceae</taxon>
        <taxon>Papilionoideae</taxon>
        <taxon>50 kb inversion clade</taxon>
        <taxon>NPAAA clade</taxon>
        <taxon>Hologalegina</taxon>
        <taxon>IRL clade</taxon>
        <taxon>Trifolieae</taxon>
        <taxon>Trifolium</taxon>
    </lineage>
</organism>
<proteinExistence type="predicted"/>
<comment type="caution">
    <text evidence="2">The sequence shown here is derived from an EMBL/GenBank/DDBJ whole genome shotgun (WGS) entry which is preliminary data.</text>
</comment>
<feature type="region of interest" description="Disordered" evidence="1">
    <location>
        <begin position="1"/>
        <end position="35"/>
    </location>
</feature>
<dbReference type="AlphaFoldDB" id="A0A392NEY4"/>
<evidence type="ECO:0000256" key="1">
    <source>
        <dbReference type="SAM" id="MobiDB-lite"/>
    </source>
</evidence>
<name>A0A392NEY4_9FABA</name>
<feature type="compositionally biased region" description="Gly residues" evidence="1">
    <location>
        <begin position="11"/>
        <end position="20"/>
    </location>
</feature>
<protein>
    <submittedName>
        <fullName evidence="2">Uncharacterized protein</fullName>
    </submittedName>
</protein>
<feature type="compositionally biased region" description="Low complexity" evidence="1">
    <location>
        <begin position="1"/>
        <end position="10"/>
    </location>
</feature>
<keyword evidence="3" id="KW-1185">Reference proteome</keyword>
<gene>
    <name evidence="2" type="ORF">A2U01_0019428</name>
</gene>
<sequence>MDSGVECRSGGSSGGRGSAGKGEKTLSGGFGSVGFGGGRSETVKTFLNSGGIGGGFSRGGWAEDLVLVVGERNSYGGVN</sequence>
<accession>A0A392NEY4</accession>
<reference evidence="2 3" key="1">
    <citation type="journal article" date="2018" name="Front. Plant Sci.">
        <title>Red Clover (Trifolium pratense) and Zigzag Clover (T. medium) - A Picture of Genomic Similarities and Differences.</title>
        <authorList>
            <person name="Dluhosova J."/>
            <person name="Istvanek J."/>
            <person name="Nedelnik J."/>
            <person name="Repkova J."/>
        </authorList>
    </citation>
    <scope>NUCLEOTIDE SEQUENCE [LARGE SCALE GENOMIC DNA]</scope>
    <source>
        <strain evidence="3">cv. 10/8</strain>
        <tissue evidence="2">Leaf</tissue>
    </source>
</reference>
<dbReference type="Proteomes" id="UP000265520">
    <property type="component" value="Unassembled WGS sequence"/>
</dbReference>
<evidence type="ECO:0000313" key="3">
    <source>
        <dbReference type="Proteomes" id="UP000265520"/>
    </source>
</evidence>
<evidence type="ECO:0000313" key="2">
    <source>
        <dbReference type="EMBL" id="MCH98426.1"/>
    </source>
</evidence>
<dbReference type="EMBL" id="LXQA010037550">
    <property type="protein sequence ID" value="MCH98426.1"/>
    <property type="molecule type" value="Genomic_DNA"/>
</dbReference>